<reference evidence="1" key="2">
    <citation type="submission" date="2022-06" db="UniProtKB">
        <authorList>
            <consortium name="EnsemblMetazoa"/>
        </authorList>
    </citation>
    <scope>IDENTIFICATION</scope>
    <source>
        <strain evidence="1">DF5081</strain>
    </source>
</reference>
<sequence>MVSGAFEINAVKNGTIAEVPQPRSLRNRALCSSRHATCDPGLFDGKAFGAFCHFSHHFLRISPTIVVCARVH</sequence>
<evidence type="ECO:0000313" key="1">
    <source>
        <dbReference type="EnsemblMetazoa" id="CJA38698.1"/>
    </source>
</evidence>
<proteinExistence type="predicted"/>
<accession>A0A8R1EQ70</accession>
<dbReference type="AlphaFoldDB" id="A0A8R1EQ70"/>
<evidence type="ECO:0000313" key="2">
    <source>
        <dbReference type="Proteomes" id="UP000005237"/>
    </source>
</evidence>
<reference evidence="2" key="1">
    <citation type="submission" date="2010-08" db="EMBL/GenBank/DDBJ databases">
        <authorList>
            <consortium name="Caenorhabditis japonica Sequencing Consortium"/>
            <person name="Wilson R.K."/>
        </authorList>
    </citation>
    <scope>NUCLEOTIDE SEQUENCE [LARGE SCALE GENOMIC DNA]</scope>
    <source>
        <strain evidence="2">DF5081</strain>
    </source>
</reference>
<name>A0A8R1EQ70_CAEJA</name>
<organism evidence="1 2">
    <name type="scientific">Caenorhabditis japonica</name>
    <dbReference type="NCBI Taxonomy" id="281687"/>
    <lineage>
        <taxon>Eukaryota</taxon>
        <taxon>Metazoa</taxon>
        <taxon>Ecdysozoa</taxon>
        <taxon>Nematoda</taxon>
        <taxon>Chromadorea</taxon>
        <taxon>Rhabditida</taxon>
        <taxon>Rhabditina</taxon>
        <taxon>Rhabditomorpha</taxon>
        <taxon>Rhabditoidea</taxon>
        <taxon>Rhabditidae</taxon>
        <taxon>Peloderinae</taxon>
        <taxon>Caenorhabditis</taxon>
    </lineage>
</organism>
<dbReference type="EnsemblMetazoa" id="CJA38698.1">
    <property type="protein sequence ID" value="CJA38698.1"/>
    <property type="gene ID" value="WBGene00214545"/>
</dbReference>
<keyword evidence="2" id="KW-1185">Reference proteome</keyword>
<protein>
    <submittedName>
        <fullName evidence="1">Uncharacterized protein</fullName>
    </submittedName>
</protein>
<dbReference type="Proteomes" id="UP000005237">
    <property type="component" value="Unassembled WGS sequence"/>
</dbReference>